<dbReference type="FunFam" id="1.10.560.10:FF:000070">
    <property type="entry name" value="Uncharacterized protein"/>
    <property type="match status" value="1"/>
</dbReference>
<evidence type="ECO:0000256" key="7">
    <source>
        <dbReference type="ARBA" id="ARBA00022741"/>
    </source>
</evidence>
<feature type="region of interest" description="Disordered" evidence="13">
    <location>
        <begin position="155"/>
        <end position="190"/>
    </location>
</feature>
<feature type="compositionally biased region" description="Low complexity" evidence="13">
    <location>
        <begin position="933"/>
        <end position="946"/>
    </location>
</feature>
<evidence type="ECO:0000256" key="10">
    <source>
        <dbReference type="ARBA" id="ARBA00030049"/>
    </source>
</evidence>
<dbReference type="PROSITE" id="PS50010">
    <property type="entry name" value="DH_2"/>
    <property type="match status" value="1"/>
</dbReference>
<comment type="caution">
    <text evidence="16">The sequence shown here is derived from an EMBL/GenBank/DDBJ whole genome shotgun (WGS) entry which is preliminary data.</text>
</comment>
<dbReference type="GO" id="GO:0140662">
    <property type="term" value="F:ATP-dependent protein folding chaperone"/>
    <property type="evidence" value="ECO:0007669"/>
    <property type="project" value="InterPro"/>
</dbReference>
<comment type="subcellular location">
    <subcellularLocation>
        <location evidence="1">Cytoplasm</location>
    </subcellularLocation>
</comment>
<dbReference type="PROSITE" id="PS50003">
    <property type="entry name" value="PH_DOMAIN"/>
    <property type="match status" value="1"/>
</dbReference>
<dbReference type="InterPro" id="IPR011993">
    <property type="entry name" value="PH-like_dom_sf"/>
</dbReference>
<reference evidence="16" key="1">
    <citation type="submission" date="2023-06" db="EMBL/GenBank/DDBJ databases">
        <title>Male Hemibagrus guttatus genome.</title>
        <authorList>
            <person name="Bian C."/>
        </authorList>
    </citation>
    <scope>NUCLEOTIDE SEQUENCE</scope>
    <source>
        <strain evidence="16">Male_cb2023</strain>
        <tissue evidence="16">Muscle</tissue>
    </source>
</reference>
<comment type="similarity">
    <text evidence="2 12">Belongs to the TCP-1 chaperonin family.</text>
</comment>
<dbReference type="PRINTS" id="PR00304">
    <property type="entry name" value="TCOMPLEXTCP1"/>
</dbReference>
<dbReference type="PROSITE" id="PS00995">
    <property type="entry name" value="TCP1_3"/>
    <property type="match status" value="1"/>
</dbReference>
<dbReference type="CDD" id="cd03335">
    <property type="entry name" value="TCP1_alpha"/>
    <property type="match status" value="1"/>
</dbReference>
<feature type="compositionally biased region" description="Polar residues" evidence="13">
    <location>
        <begin position="994"/>
        <end position="1004"/>
    </location>
</feature>
<sequence length="2226" mass="245604">MVAELGGYKQAFPSPPPLTMGHSRVEEGPPLSRIWVPEPRLCVEANTTISSQYRSTSLTSSGSFPPSDVPKARFFVQDLGHTQLLLYVKSPWRQQKHCVPVYLTPSDLTVFSEEEFLLSPDVLPSLSEVPVLEGAVLSRGAFRNCALKYCSSHSMDSAQCNDRPVSYTSTSSSSSSRDSHCSAVLGSAPERDRDSGVIRLELVPARQLEEAEPPTPANQEEERKVAYVDHVVQEILETERTYVQDLQSIVQDYLECISNQARPMLGLEDRNSLFGNIREIYCFNRHLLHDLEKCNADPVAIAQCFVTKSEEFHIYTQYCTNYPSVLCDPSQGHQLYKGVGSVAVLSECMRNKAVAKFLRERQECVKHSLPLGSFLLKPVQRILKYHLLLHEIATHLEKDSERHAVVQEAIDTMQRVAWHINDMKRKHENTVRLQEIQSLLTNWQGPDLIGYGELVLEGTFRVQRVKNERTLFLFDKLLLITKKREENYAYKAHILCCNLMLVEVIPKEPLSFSVFHYKNPKLQHTVQAKSQQDKRTWIQHLKRLILENHPAKIPAKAKQAILEMDVHQCSPENQNRTNLKEGPSPRRARRKTEPLSKLLKNKHAISSPDIQKRSSFGATLLSPVVHLGTIGRSRSLVSQSQESLDPGDHGDHSDVDEGLHPQDADDEDDSGLGSGGKLRVPGKSSRKRLNAQVSVDSIDQWKNHSLDHIDLQTAKESLQKETVHTPMLRVTCPPETRTDDHFSQLLGTSSGHSVPNIWADHRVRRAMFPTRQKTVQIDDDEDIYQMFVPTENDTSGHDAESDHDTVDDRPGRPCSWHVEQTQSGQLDLPASRGKVLRRASSVGEQQSEQQSPTKRAVLKEEVHNNTESSSNEISGSSSAEQLTIDDIENVYDNISYEELQAMGLIRKDLEVNHSSSEVIPVAPPQILVSPVEMESSSESNRSSCQEGAPFESAVQTPEEEENVYDTIVFHDLPPSVTEKGRGNEQAAKQDHMQSPKTDLTVSQNTGTIILDGTPNLDYSKAATRPLPEIPSVSITDMDIPLPLDKPPEQSVADHMSEQVDEIWSDLENYIRNNEKKADKLPAAFPVNRPESTRKMCDSQGKNESSSDKLHSSPTKLLLLLPRSRALLPRSRALLPRSRALLPKSRALLPKSRALLPRSRALLPKSSALLPMSRALLPKSRALLPRSRALLPRSRALLPRSRALLPMSRALLPKSPPLLPKSLPLLPKSLPLLPKSPPLYLKSQALSAKSQALFPMSMSPALFLKSKSPALNLHLKDPELQALFSGLDPSFLPLASSGLLLGGDTGDQLLELGEKGRNRVFLMARQYSQKIKKANQLLKMKSMDHEPSCTRIRTNKAKDLSAILEEKKQGGAAIGARIAEYSQLYDQVMFKEPSTTTPVLKSSASVSGPHPLYSRSSLASSPSLPESAFPETDWLNCTYSNGELAGFVSWPAEVGGHSSIPQQKLSPAISVPALKNLPPPPNTPSNQRWSACVTPTSKDDSEHVYSTLGQRDFKTPPYNRCQSSSSLAEQQEKENSGSAGNLGHTSRPGGAAIAGRGLGPRQHSLPESPVQTTSDLSQSCDVTLRDSQQVLVLNRQSNLNAVSATQNYLANFKDNGDDDDDYVEIRSEDESDGMEKGCTASPQSALHSYVWSDPNDSQQTLNQPKIVQSLREKFQCLVMAAASIANIVKSSLGPVGLDKMLVDDIGDVTITNDGATILKLLEVEHPAAKVLCELAELQDKEVGDGTTSVVIIAAELLKSADELVKQKIHPTSIISGYRLACKEAVRYINENLTIGTDDLGRECLVNAAKTSMSSKIIGVSFSDEDFFANMVVDATMAVKFVDPKGVARYPINSVNVLKAHGRSQKESILVNGYALNCTVGSQGMVKRVQNAKIACLDFSLQKTKMKMGVQVVINDPEKLDQIRQRESDITKERIQKILSSGATVVLTTGGIDDMCLKYFVDAGAMAVRRVLKKDLKRIAKATGATVCSSLSNLEGEESFEAAMLGQAEEVVQERVCDDELILVKNGRNLTTKLTSCVSTKARTSASIILRGANDFMCDEMERSLHDALCVVKRVLESKSVVPGGGAVEAALSIYLENYATSMGSREQLAIAEFARSLLVIPKTLAVNAAQDSTDLVAKLRAFHNEAQVNPERKNLKWIGLDLVNGKPRDNKQAGVYEPTMVKTKSLKFATEAAITILRIDDLIKLFPEAKEGGPSYQDAVQSGSLEE</sequence>
<feature type="region of interest" description="Disordered" evidence="13">
    <location>
        <begin position="1397"/>
        <end position="1424"/>
    </location>
</feature>
<dbReference type="GO" id="GO:0005085">
    <property type="term" value="F:guanyl-nucleotide exchange factor activity"/>
    <property type="evidence" value="ECO:0007669"/>
    <property type="project" value="UniProtKB-KW"/>
</dbReference>
<dbReference type="InterPro" id="IPR002194">
    <property type="entry name" value="Chaperonin_TCP-1_CS"/>
</dbReference>
<gene>
    <name evidence="16" type="ORF">QTP70_023121</name>
</gene>
<dbReference type="SMART" id="SM00325">
    <property type="entry name" value="RhoGEF"/>
    <property type="match status" value="1"/>
</dbReference>
<evidence type="ECO:0000313" key="17">
    <source>
        <dbReference type="Proteomes" id="UP001274896"/>
    </source>
</evidence>
<protein>
    <recommendedName>
        <fullName evidence="3">T-complex protein 1 subunit alpha</fullName>
    </recommendedName>
    <alternativeName>
        <fullName evidence="10">CCT-alpha</fullName>
    </alternativeName>
</protein>
<dbReference type="InterPro" id="IPR012715">
    <property type="entry name" value="Chap_CCT_alpha"/>
</dbReference>
<evidence type="ECO:0000256" key="9">
    <source>
        <dbReference type="ARBA" id="ARBA00023186"/>
    </source>
</evidence>
<evidence type="ECO:0000256" key="8">
    <source>
        <dbReference type="ARBA" id="ARBA00022840"/>
    </source>
</evidence>
<dbReference type="PANTHER" id="PTHR45924">
    <property type="entry name" value="FI17866P1"/>
    <property type="match status" value="1"/>
</dbReference>
<feature type="compositionally biased region" description="Polar residues" evidence="13">
    <location>
        <begin position="1483"/>
        <end position="1495"/>
    </location>
</feature>
<keyword evidence="6" id="KW-0344">Guanine-nucleotide releasing factor</keyword>
<feature type="compositionally biased region" description="Basic and acidic residues" evidence="13">
    <location>
        <begin position="794"/>
        <end position="811"/>
    </location>
</feature>
<dbReference type="SUPFAM" id="SSF50729">
    <property type="entry name" value="PH domain-like"/>
    <property type="match status" value="1"/>
</dbReference>
<feature type="compositionally biased region" description="Low complexity" evidence="13">
    <location>
        <begin position="865"/>
        <end position="880"/>
    </location>
</feature>
<comment type="catalytic activity">
    <reaction evidence="11">
        <text>ATP + H2O = ADP + phosphate + H(+)</text>
        <dbReference type="Rhea" id="RHEA:13065"/>
        <dbReference type="ChEBI" id="CHEBI:15377"/>
        <dbReference type="ChEBI" id="CHEBI:15378"/>
        <dbReference type="ChEBI" id="CHEBI:30616"/>
        <dbReference type="ChEBI" id="CHEBI:43474"/>
        <dbReference type="ChEBI" id="CHEBI:456216"/>
    </reaction>
</comment>
<dbReference type="NCBIfam" id="NF041083">
    <property type="entry name" value="thermosome_beta"/>
    <property type="match status" value="1"/>
</dbReference>
<proteinExistence type="inferred from homology"/>
<dbReference type="InterPro" id="IPR001849">
    <property type="entry name" value="PH_domain"/>
</dbReference>
<keyword evidence="4" id="KW-0963">Cytoplasm</keyword>
<dbReference type="GO" id="GO:0005829">
    <property type="term" value="C:cytosol"/>
    <property type="evidence" value="ECO:0007669"/>
    <property type="project" value="UniProtKB-ARBA"/>
</dbReference>
<dbReference type="GO" id="GO:0005524">
    <property type="term" value="F:ATP binding"/>
    <property type="evidence" value="ECO:0007669"/>
    <property type="project" value="UniProtKB-KW"/>
</dbReference>
<keyword evidence="17" id="KW-1185">Reference proteome</keyword>
<dbReference type="NCBIfam" id="NF041082">
    <property type="entry name" value="thermosome_alpha"/>
    <property type="match status" value="1"/>
</dbReference>
<evidence type="ECO:0000256" key="5">
    <source>
        <dbReference type="ARBA" id="ARBA00022553"/>
    </source>
</evidence>
<keyword evidence="9 12" id="KW-0143">Chaperone</keyword>
<keyword evidence="5" id="KW-0597">Phosphoprotein</keyword>
<dbReference type="InterPro" id="IPR000219">
    <property type="entry name" value="DH_dom"/>
</dbReference>
<name>A0AAE0QEX8_9TELE</name>
<dbReference type="SUPFAM" id="SSF48065">
    <property type="entry name" value="DBL homology domain (DH-domain)"/>
    <property type="match status" value="1"/>
</dbReference>
<feature type="compositionally biased region" description="Polar residues" evidence="13">
    <location>
        <begin position="1568"/>
        <end position="1577"/>
    </location>
</feature>
<dbReference type="Gene3D" id="2.30.29.30">
    <property type="entry name" value="Pleckstrin-homology domain (PH domain)/Phosphotyrosine-binding domain (PTB)"/>
    <property type="match status" value="1"/>
</dbReference>
<dbReference type="InterPro" id="IPR002423">
    <property type="entry name" value="Cpn60/GroEL/TCP-1"/>
</dbReference>
<evidence type="ECO:0000313" key="16">
    <source>
        <dbReference type="EMBL" id="KAK3519285.1"/>
    </source>
</evidence>
<dbReference type="InterPro" id="IPR043324">
    <property type="entry name" value="PH_PLEKHG1_G2_G3"/>
</dbReference>
<dbReference type="FunFam" id="1.20.900.10:FF:000019">
    <property type="entry name" value="Pleckstrin homology domain-containing family G member 1"/>
    <property type="match status" value="1"/>
</dbReference>
<dbReference type="PROSITE" id="PS00751">
    <property type="entry name" value="TCP1_2"/>
    <property type="match status" value="1"/>
</dbReference>
<feature type="region of interest" description="Disordered" evidence="13">
    <location>
        <begin position="973"/>
        <end position="1004"/>
    </location>
</feature>
<accession>A0AAE0QEX8</accession>
<feature type="region of interest" description="Disordered" evidence="13">
    <location>
        <begin position="1080"/>
        <end position="1112"/>
    </location>
</feature>
<evidence type="ECO:0000256" key="6">
    <source>
        <dbReference type="ARBA" id="ARBA00022658"/>
    </source>
</evidence>
<dbReference type="PROSITE" id="PS00750">
    <property type="entry name" value="TCP1_1"/>
    <property type="match status" value="1"/>
</dbReference>
<dbReference type="CDD" id="cd13243">
    <property type="entry name" value="PH_PLEKHG1_G2_G3"/>
    <property type="match status" value="1"/>
</dbReference>
<dbReference type="SMART" id="SM00233">
    <property type="entry name" value="PH"/>
    <property type="match status" value="1"/>
</dbReference>
<dbReference type="Gene3D" id="3.30.260.10">
    <property type="entry name" value="TCP-1-like chaperonin intermediate domain"/>
    <property type="match status" value="1"/>
</dbReference>
<evidence type="ECO:0000259" key="15">
    <source>
        <dbReference type="PROSITE" id="PS50010"/>
    </source>
</evidence>
<feature type="compositionally biased region" description="Polar residues" evidence="13">
    <location>
        <begin position="1519"/>
        <end position="1528"/>
    </location>
</feature>
<dbReference type="InterPro" id="IPR017998">
    <property type="entry name" value="Chaperone_TCP-1"/>
</dbReference>
<evidence type="ECO:0000256" key="3">
    <source>
        <dbReference type="ARBA" id="ARBA00014424"/>
    </source>
</evidence>
<dbReference type="Pfam" id="PF00621">
    <property type="entry name" value="RhoGEF"/>
    <property type="match status" value="1"/>
</dbReference>
<dbReference type="SUPFAM" id="SSF54849">
    <property type="entry name" value="GroEL-intermediate domain like"/>
    <property type="match status" value="1"/>
</dbReference>
<dbReference type="Proteomes" id="UP001274896">
    <property type="component" value="Unassembled WGS sequence"/>
</dbReference>
<dbReference type="CDD" id="cd00160">
    <property type="entry name" value="RhoGEF"/>
    <property type="match status" value="1"/>
</dbReference>
<dbReference type="FunFam" id="3.30.260.10:FF:000022">
    <property type="entry name" value="T-complex protein 1 subunit eta"/>
    <property type="match status" value="1"/>
</dbReference>
<dbReference type="Gene3D" id="1.20.900.10">
    <property type="entry name" value="Dbl homology (DH) domain"/>
    <property type="match status" value="1"/>
</dbReference>
<dbReference type="Pfam" id="PF22697">
    <property type="entry name" value="SOS1_NGEF_PH"/>
    <property type="match status" value="1"/>
</dbReference>
<dbReference type="PANTHER" id="PTHR45924:SF1">
    <property type="entry name" value="PLECKSTRIN HOMOLOGY DOMAIN-CONTAINING FAMILY G MEMBER 1"/>
    <property type="match status" value="1"/>
</dbReference>
<dbReference type="GO" id="GO:0016887">
    <property type="term" value="F:ATP hydrolysis activity"/>
    <property type="evidence" value="ECO:0007669"/>
    <property type="project" value="InterPro"/>
</dbReference>
<feature type="compositionally biased region" description="Low complexity" evidence="13">
    <location>
        <begin position="1410"/>
        <end position="1424"/>
    </location>
</feature>
<feature type="region of interest" description="Disordered" evidence="13">
    <location>
        <begin position="569"/>
        <end position="610"/>
    </location>
</feature>
<feature type="region of interest" description="Disordered" evidence="13">
    <location>
        <begin position="790"/>
        <end position="880"/>
    </location>
</feature>
<evidence type="ECO:0000256" key="4">
    <source>
        <dbReference type="ARBA" id="ARBA00022490"/>
    </source>
</evidence>
<evidence type="ECO:0000256" key="12">
    <source>
        <dbReference type="RuleBase" id="RU004187"/>
    </source>
</evidence>
<dbReference type="GO" id="GO:0051082">
    <property type="term" value="F:unfolded protein binding"/>
    <property type="evidence" value="ECO:0007669"/>
    <property type="project" value="InterPro"/>
</dbReference>
<dbReference type="InterPro" id="IPR027413">
    <property type="entry name" value="GROEL-like_equatorial_sf"/>
</dbReference>
<dbReference type="NCBIfam" id="TIGR02340">
    <property type="entry name" value="chap_CCT_alpha"/>
    <property type="match status" value="1"/>
</dbReference>
<dbReference type="InterPro" id="IPR053374">
    <property type="entry name" value="TCP-1_chaperonin"/>
</dbReference>
<dbReference type="Gene3D" id="1.10.560.10">
    <property type="entry name" value="GroEL-like equatorial domain"/>
    <property type="match status" value="1"/>
</dbReference>
<dbReference type="InterPro" id="IPR055251">
    <property type="entry name" value="SOS1_NGEF_PH"/>
</dbReference>
<dbReference type="Pfam" id="PF00118">
    <property type="entry name" value="Cpn60_TCP1"/>
    <property type="match status" value="1"/>
</dbReference>
<dbReference type="SUPFAM" id="SSF52029">
    <property type="entry name" value="GroEL apical domain-like"/>
    <property type="match status" value="1"/>
</dbReference>
<feature type="domain" description="PH" evidence="14">
    <location>
        <begin position="447"/>
        <end position="546"/>
    </location>
</feature>
<evidence type="ECO:0000259" key="14">
    <source>
        <dbReference type="PROSITE" id="PS50003"/>
    </source>
</evidence>
<dbReference type="FunFam" id="2.30.29.30:FF:000132">
    <property type="entry name" value="pleckstrin homology domain-containing family G member 2"/>
    <property type="match status" value="1"/>
</dbReference>
<dbReference type="GO" id="GO:0031267">
    <property type="term" value="F:small GTPase binding"/>
    <property type="evidence" value="ECO:0007669"/>
    <property type="project" value="TreeGrafter"/>
</dbReference>
<evidence type="ECO:0000256" key="1">
    <source>
        <dbReference type="ARBA" id="ARBA00004496"/>
    </source>
</evidence>
<organism evidence="16 17">
    <name type="scientific">Hemibagrus guttatus</name>
    <dbReference type="NCBI Taxonomy" id="175788"/>
    <lineage>
        <taxon>Eukaryota</taxon>
        <taxon>Metazoa</taxon>
        <taxon>Chordata</taxon>
        <taxon>Craniata</taxon>
        <taxon>Vertebrata</taxon>
        <taxon>Euteleostomi</taxon>
        <taxon>Actinopterygii</taxon>
        <taxon>Neopterygii</taxon>
        <taxon>Teleostei</taxon>
        <taxon>Ostariophysi</taxon>
        <taxon>Siluriformes</taxon>
        <taxon>Bagridae</taxon>
        <taxon>Hemibagrus</taxon>
    </lineage>
</organism>
<dbReference type="Gene3D" id="3.50.7.10">
    <property type="entry name" value="GroEL"/>
    <property type="match status" value="1"/>
</dbReference>
<dbReference type="InterPro" id="IPR054827">
    <property type="entry name" value="thermosome_alpha"/>
</dbReference>
<dbReference type="FunFam" id="3.50.7.10:FF:000009">
    <property type="entry name" value="T-complex protein 1 subunit alpha"/>
    <property type="match status" value="1"/>
</dbReference>
<keyword evidence="7 12" id="KW-0547">Nucleotide-binding</keyword>
<feature type="compositionally biased region" description="Basic and acidic residues" evidence="13">
    <location>
        <begin position="646"/>
        <end position="663"/>
    </location>
</feature>
<feature type="compositionally biased region" description="Low complexity" evidence="13">
    <location>
        <begin position="166"/>
        <end position="176"/>
    </location>
</feature>
<feature type="compositionally biased region" description="Basic and acidic residues" evidence="13">
    <location>
        <begin position="978"/>
        <end position="993"/>
    </location>
</feature>
<evidence type="ECO:0000256" key="2">
    <source>
        <dbReference type="ARBA" id="ARBA00008020"/>
    </source>
</evidence>
<feature type="compositionally biased region" description="Low complexity" evidence="13">
    <location>
        <begin position="840"/>
        <end position="851"/>
    </location>
</feature>
<feature type="region of interest" description="Disordered" evidence="13">
    <location>
        <begin position="933"/>
        <end position="959"/>
    </location>
</feature>
<dbReference type="InterPro" id="IPR027410">
    <property type="entry name" value="TCP-1-like_intermed_sf"/>
</dbReference>
<dbReference type="SUPFAM" id="SSF48592">
    <property type="entry name" value="GroEL equatorial domain-like"/>
    <property type="match status" value="1"/>
</dbReference>
<dbReference type="EMBL" id="JAUCMX010000017">
    <property type="protein sequence ID" value="KAK3519285.1"/>
    <property type="molecule type" value="Genomic_DNA"/>
</dbReference>
<dbReference type="InterPro" id="IPR035899">
    <property type="entry name" value="DBL_dom_sf"/>
</dbReference>
<feature type="domain" description="DH" evidence="15">
    <location>
        <begin position="227"/>
        <end position="423"/>
    </location>
</feature>
<evidence type="ECO:0000256" key="13">
    <source>
        <dbReference type="SAM" id="MobiDB-lite"/>
    </source>
</evidence>
<feature type="region of interest" description="Disordered" evidence="13">
    <location>
        <begin position="1470"/>
        <end position="1577"/>
    </location>
</feature>
<dbReference type="InterPro" id="IPR027409">
    <property type="entry name" value="GroEL-like_apical_dom_sf"/>
</dbReference>
<evidence type="ECO:0000256" key="11">
    <source>
        <dbReference type="ARBA" id="ARBA00049360"/>
    </source>
</evidence>
<keyword evidence="8 12" id="KW-0067">ATP-binding</keyword>
<feature type="region of interest" description="Disordered" evidence="13">
    <location>
        <begin position="636"/>
        <end position="689"/>
    </location>
</feature>